<dbReference type="Proteomes" id="UP000679388">
    <property type="component" value="Chromosome"/>
</dbReference>
<gene>
    <name evidence="2" type="ORF">H2677_12785</name>
</gene>
<dbReference type="GeneID" id="70093405"/>
<organism evidence="2 3">
    <name type="scientific">Acinetobacter junii</name>
    <dbReference type="NCBI Taxonomy" id="40215"/>
    <lineage>
        <taxon>Bacteria</taxon>
        <taxon>Pseudomonadati</taxon>
        <taxon>Pseudomonadota</taxon>
        <taxon>Gammaproteobacteria</taxon>
        <taxon>Moraxellales</taxon>
        <taxon>Moraxellaceae</taxon>
        <taxon>Acinetobacter</taxon>
    </lineage>
</organism>
<feature type="transmembrane region" description="Helical" evidence="1">
    <location>
        <begin position="6"/>
        <end position="27"/>
    </location>
</feature>
<reference evidence="2" key="1">
    <citation type="submission" date="2020-07" db="EMBL/GenBank/DDBJ databases">
        <title>Acinetobacter junii strain YR7 chromosome and plasmid pNDM-YR7.</title>
        <authorList>
            <person name="Tang B."/>
        </authorList>
    </citation>
    <scope>NUCLEOTIDE SEQUENCE</scope>
    <source>
        <strain evidence="2">YR7</strain>
    </source>
</reference>
<protein>
    <submittedName>
        <fullName evidence="2">Pilus assembly PilX N-terminal domain-containing protein</fullName>
    </submittedName>
</protein>
<evidence type="ECO:0000256" key="1">
    <source>
        <dbReference type="SAM" id="Phobius"/>
    </source>
</evidence>
<evidence type="ECO:0000313" key="3">
    <source>
        <dbReference type="Proteomes" id="UP000679388"/>
    </source>
</evidence>
<keyword evidence="1" id="KW-1133">Transmembrane helix</keyword>
<proteinExistence type="predicted"/>
<dbReference type="AlphaFoldDB" id="A0AAX1MEU4"/>
<sequence length="386" mass="40577">MKKQQGSVLIITVVILFVATMISLYAMRGTIMQDKMTANINNKVTTSNAAEDGATQFFNWADNRFKSLGWPTSSTDKNSWKGNLADSLIPYTSPVGGVSASNVQSGRYYWIKTDANIAGCAVANTNPCWDDTHKQVTVQITGNLIKGTGTDTKILGESVYQVKFAAPQAVRLPELPAALTLAGEVSSFSGANSNVFRIDGGHKLAIATMDASSNSTVVNGIPSNRRDSAHYPGGSGCPSSGACVKNTDLGLWGDANRVMDFVNSIKNAAGVTYVEGDVSGSLPACSGIVIITGSLRTNGNQCSFQGILLVLGGNYDVRGNGGDYVGALYVANIEPNGSGGYQFSTSPTQFKGGGNMTITYDSSLMDNSANPSYSSKTSVLSWVDLL</sequence>
<name>A0AAX1MEU4_ACIJU</name>
<dbReference type="EMBL" id="CP059558">
    <property type="protein sequence ID" value="QUY36113.1"/>
    <property type="molecule type" value="Genomic_DNA"/>
</dbReference>
<accession>A0AAX1MEU4</accession>
<evidence type="ECO:0000313" key="2">
    <source>
        <dbReference type="EMBL" id="QUY36113.1"/>
    </source>
</evidence>
<keyword evidence="1" id="KW-0812">Transmembrane</keyword>
<keyword evidence="1" id="KW-0472">Membrane</keyword>
<dbReference type="RefSeq" id="WP_004950395.1">
    <property type="nucleotide sequence ID" value="NZ_CP059558.1"/>
</dbReference>